<keyword evidence="2" id="KW-0472">Membrane</keyword>
<evidence type="ECO:0000256" key="1">
    <source>
        <dbReference type="SAM" id="MobiDB-lite"/>
    </source>
</evidence>
<feature type="region of interest" description="Disordered" evidence="1">
    <location>
        <begin position="565"/>
        <end position="594"/>
    </location>
</feature>
<evidence type="ECO:0000313" key="3">
    <source>
        <dbReference type="EMBL" id="CAK7231737.1"/>
    </source>
</evidence>
<accession>A0ABP0CJF0</accession>
<evidence type="ECO:0000256" key="2">
    <source>
        <dbReference type="SAM" id="Phobius"/>
    </source>
</evidence>
<gene>
    <name evidence="3" type="ORF">SBRCBS47491_008033</name>
</gene>
<feature type="transmembrane region" description="Helical" evidence="2">
    <location>
        <begin position="611"/>
        <end position="635"/>
    </location>
</feature>
<protein>
    <recommendedName>
        <fullName evidence="5">Mid2 domain-containing protein</fullName>
    </recommendedName>
</protein>
<sequence>MQVLSKNVLLMAATAGLGGLVPMVASASISQNGRDSSLTRRETVFKNGTAFSKSFKDAKLFDGQVSYSEDNAKQSVDATVDISVTCAECYVTGQVTTELTIIPPSGSNGTTANLTSLAHVFVDDVANITETVLDDITGLLKNDTKALLASPDPDTIKAFFHNLTRPTIDVDFSLVETAATLVEDNLPEYGFSLTLDGFEVYVQTQLEVTGSVTYKVNLYTSETDYGIKEGDNLELGVVLTVDLLMNANLGAEGSNGVADGGIEVDSGFHLRMNDGLALIVDLFGNNVSDIVFNGGQFEFLPVTVSTSALTLNAVLRVGVHAGIVLSSDALTFDGIDLATYSAGAETVVFADVANLTLSVAVAGTNDSAVVGQGEGSFFGGSDVLGCAAGSSADLVVEEIFGFDIGADAGASVQIGDLFSWGIGPTTMLPVFYTTVAQCAGSVSSAIPSTATATATATGKTTATATATGKSTATATEKARRAASSTTTVLTTSVVYSAVACRSPGLINCPASLQSTAVTTATSKTTLTVPSGSEATWPDSTTSASTTLTKLAAFGGNAKSIDLTASGTPSSYVPPPTSTSTTASSGTGSPTGAAATGITIAGHHLTPKQEHIAIGVAVGVGVPLLVGAAAGIIFLIKRSRSHVYKLTPQHSMNESS</sequence>
<proteinExistence type="predicted"/>
<evidence type="ECO:0008006" key="5">
    <source>
        <dbReference type="Google" id="ProtNLM"/>
    </source>
</evidence>
<name>A0ABP0CJF0_9PEZI</name>
<dbReference type="EMBL" id="CAWUHC010000097">
    <property type="protein sequence ID" value="CAK7231737.1"/>
    <property type="molecule type" value="Genomic_DNA"/>
</dbReference>
<keyword evidence="2" id="KW-0812">Transmembrane</keyword>
<organism evidence="3 4">
    <name type="scientific">Sporothrix bragantina</name>
    <dbReference type="NCBI Taxonomy" id="671064"/>
    <lineage>
        <taxon>Eukaryota</taxon>
        <taxon>Fungi</taxon>
        <taxon>Dikarya</taxon>
        <taxon>Ascomycota</taxon>
        <taxon>Pezizomycotina</taxon>
        <taxon>Sordariomycetes</taxon>
        <taxon>Sordariomycetidae</taxon>
        <taxon>Ophiostomatales</taxon>
        <taxon>Ophiostomataceae</taxon>
        <taxon>Sporothrix</taxon>
    </lineage>
</organism>
<keyword evidence="4" id="KW-1185">Reference proteome</keyword>
<feature type="compositionally biased region" description="Low complexity" evidence="1">
    <location>
        <begin position="577"/>
        <end position="594"/>
    </location>
</feature>
<keyword evidence="2" id="KW-1133">Transmembrane helix</keyword>
<dbReference type="Proteomes" id="UP001642406">
    <property type="component" value="Unassembled WGS sequence"/>
</dbReference>
<comment type="caution">
    <text evidence="3">The sequence shown here is derived from an EMBL/GenBank/DDBJ whole genome shotgun (WGS) entry which is preliminary data.</text>
</comment>
<reference evidence="3 4" key="1">
    <citation type="submission" date="2024-01" db="EMBL/GenBank/DDBJ databases">
        <authorList>
            <person name="Allen C."/>
            <person name="Tagirdzhanova G."/>
        </authorList>
    </citation>
    <scope>NUCLEOTIDE SEQUENCE [LARGE SCALE GENOMIC DNA]</scope>
</reference>
<evidence type="ECO:0000313" key="4">
    <source>
        <dbReference type="Proteomes" id="UP001642406"/>
    </source>
</evidence>